<evidence type="ECO:0000313" key="3">
    <source>
        <dbReference type="Proteomes" id="UP000295008"/>
    </source>
</evidence>
<gene>
    <name evidence="2" type="ORF">EDC14_103654</name>
</gene>
<proteinExistence type="predicted"/>
<dbReference type="Pfam" id="PF00085">
    <property type="entry name" value="Thioredoxin"/>
    <property type="match status" value="1"/>
</dbReference>
<name>A0A4R1R4H2_HYDET</name>
<sequence length="112" mass="12551">MNAVHTCTQIHHEAQLNEVLAAHERVAVLFSATWCPFCIAFFPVFDRHCGANEQVFPCVLIDDREILMGHYDVTVVPSVLYFVKGKLTKRLDGRLGVGLTESQLQNFMSSLG</sequence>
<feature type="domain" description="Thioredoxin" evidence="1">
    <location>
        <begin position="12"/>
        <end position="95"/>
    </location>
</feature>
<dbReference type="RefSeq" id="WP_132016419.1">
    <property type="nucleotide sequence ID" value="NZ_SLUN01000036.1"/>
</dbReference>
<organism evidence="2 3">
    <name type="scientific">Hydrogenispora ethanolica</name>
    <dbReference type="NCBI Taxonomy" id="1082276"/>
    <lineage>
        <taxon>Bacteria</taxon>
        <taxon>Bacillati</taxon>
        <taxon>Bacillota</taxon>
        <taxon>Hydrogenispora</taxon>
    </lineage>
</organism>
<dbReference type="AlphaFoldDB" id="A0A4R1R4H2"/>
<keyword evidence="3" id="KW-1185">Reference proteome</keyword>
<evidence type="ECO:0000259" key="1">
    <source>
        <dbReference type="Pfam" id="PF00085"/>
    </source>
</evidence>
<dbReference type="OrthoDB" id="7629852at2"/>
<comment type="caution">
    <text evidence="2">The sequence shown here is derived from an EMBL/GenBank/DDBJ whole genome shotgun (WGS) entry which is preliminary data.</text>
</comment>
<dbReference type="SUPFAM" id="SSF52833">
    <property type="entry name" value="Thioredoxin-like"/>
    <property type="match status" value="1"/>
</dbReference>
<dbReference type="CDD" id="cd02947">
    <property type="entry name" value="TRX_family"/>
    <property type="match status" value="1"/>
</dbReference>
<dbReference type="Proteomes" id="UP000295008">
    <property type="component" value="Unassembled WGS sequence"/>
</dbReference>
<dbReference type="InterPro" id="IPR013766">
    <property type="entry name" value="Thioredoxin_domain"/>
</dbReference>
<dbReference type="InterPro" id="IPR036249">
    <property type="entry name" value="Thioredoxin-like_sf"/>
</dbReference>
<protein>
    <submittedName>
        <fullName evidence="2">Thioredoxin</fullName>
    </submittedName>
</protein>
<dbReference type="Gene3D" id="3.40.30.10">
    <property type="entry name" value="Glutaredoxin"/>
    <property type="match status" value="1"/>
</dbReference>
<evidence type="ECO:0000313" key="2">
    <source>
        <dbReference type="EMBL" id="TCL60300.1"/>
    </source>
</evidence>
<reference evidence="2 3" key="1">
    <citation type="submission" date="2019-03" db="EMBL/GenBank/DDBJ databases">
        <title>Genomic Encyclopedia of Type Strains, Phase IV (KMG-IV): sequencing the most valuable type-strain genomes for metagenomic binning, comparative biology and taxonomic classification.</title>
        <authorList>
            <person name="Goeker M."/>
        </authorList>
    </citation>
    <scope>NUCLEOTIDE SEQUENCE [LARGE SCALE GENOMIC DNA]</scope>
    <source>
        <strain evidence="2 3">LX-B</strain>
    </source>
</reference>
<accession>A0A4R1R4H2</accession>
<dbReference type="EMBL" id="SLUN01000036">
    <property type="protein sequence ID" value="TCL60300.1"/>
    <property type="molecule type" value="Genomic_DNA"/>
</dbReference>